<evidence type="ECO:0000256" key="2">
    <source>
        <dbReference type="ARBA" id="ARBA00022473"/>
    </source>
</evidence>
<keyword evidence="4" id="KW-0805">Transcription regulation</keyword>
<evidence type="ECO:0000313" key="10">
    <source>
        <dbReference type="Proteomes" id="UP000236161"/>
    </source>
</evidence>
<dbReference type="NCBIfam" id="TIGR01557">
    <property type="entry name" value="myb_SHAQKYF"/>
    <property type="match status" value="1"/>
</dbReference>
<feature type="compositionally biased region" description="Polar residues" evidence="7">
    <location>
        <begin position="51"/>
        <end position="62"/>
    </location>
</feature>
<dbReference type="Gene3D" id="1.10.10.60">
    <property type="entry name" value="Homeodomain-like"/>
    <property type="match status" value="1"/>
</dbReference>
<proteinExistence type="predicted"/>
<dbReference type="GO" id="GO:0006355">
    <property type="term" value="P:regulation of DNA-templated transcription"/>
    <property type="evidence" value="ECO:0007669"/>
    <property type="project" value="InterPro"/>
</dbReference>
<accession>A0A2I0AFQ3</accession>
<dbReference type="InterPro" id="IPR006447">
    <property type="entry name" value="Myb_dom_plants"/>
</dbReference>
<reference evidence="9 10" key="1">
    <citation type="journal article" date="2017" name="Nature">
        <title>The Apostasia genome and the evolution of orchids.</title>
        <authorList>
            <person name="Zhang G.Q."/>
            <person name="Liu K.W."/>
            <person name="Li Z."/>
            <person name="Lohaus R."/>
            <person name="Hsiao Y.Y."/>
            <person name="Niu S.C."/>
            <person name="Wang J.Y."/>
            <person name="Lin Y.C."/>
            <person name="Xu Q."/>
            <person name="Chen L.J."/>
            <person name="Yoshida K."/>
            <person name="Fujiwara S."/>
            <person name="Wang Z.W."/>
            <person name="Zhang Y.Q."/>
            <person name="Mitsuda N."/>
            <person name="Wang M."/>
            <person name="Liu G.H."/>
            <person name="Pecoraro L."/>
            <person name="Huang H.X."/>
            <person name="Xiao X.J."/>
            <person name="Lin M."/>
            <person name="Wu X.Y."/>
            <person name="Wu W.L."/>
            <person name="Chen Y.Y."/>
            <person name="Chang S.B."/>
            <person name="Sakamoto S."/>
            <person name="Ohme-Takagi M."/>
            <person name="Yagi M."/>
            <person name="Zeng S.J."/>
            <person name="Shen C.Y."/>
            <person name="Yeh C.M."/>
            <person name="Luo Y.B."/>
            <person name="Tsai W.C."/>
            <person name="Van de Peer Y."/>
            <person name="Liu Z.J."/>
        </authorList>
    </citation>
    <scope>NUCLEOTIDE SEQUENCE [LARGE SCALE GENOMIC DNA]</scope>
    <source>
        <strain evidence="10">cv. Shenzhen</strain>
        <tissue evidence="9">Stem</tissue>
    </source>
</reference>
<dbReference type="InterPro" id="IPR001005">
    <property type="entry name" value="SANT/Myb"/>
</dbReference>
<dbReference type="GO" id="GO:0005634">
    <property type="term" value="C:nucleus"/>
    <property type="evidence" value="ECO:0007669"/>
    <property type="project" value="UniProtKB-SubCell"/>
</dbReference>
<gene>
    <name evidence="9" type="primary">KAN4</name>
    <name evidence="9" type="ORF">AXF42_Ash000159</name>
</gene>
<dbReference type="InterPro" id="IPR044847">
    <property type="entry name" value="KAN_fam"/>
</dbReference>
<dbReference type="Pfam" id="PF00249">
    <property type="entry name" value="Myb_DNA-binding"/>
    <property type="match status" value="1"/>
</dbReference>
<comment type="subcellular location">
    <subcellularLocation>
        <location evidence="1">Nucleus</location>
    </subcellularLocation>
</comment>
<evidence type="ECO:0000256" key="6">
    <source>
        <dbReference type="ARBA" id="ARBA00023242"/>
    </source>
</evidence>
<evidence type="ECO:0000256" key="7">
    <source>
        <dbReference type="SAM" id="MobiDB-lite"/>
    </source>
</evidence>
<organism evidence="9 10">
    <name type="scientific">Apostasia shenzhenica</name>
    <dbReference type="NCBI Taxonomy" id="1088818"/>
    <lineage>
        <taxon>Eukaryota</taxon>
        <taxon>Viridiplantae</taxon>
        <taxon>Streptophyta</taxon>
        <taxon>Embryophyta</taxon>
        <taxon>Tracheophyta</taxon>
        <taxon>Spermatophyta</taxon>
        <taxon>Magnoliopsida</taxon>
        <taxon>Liliopsida</taxon>
        <taxon>Asparagales</taxon>
        <taxon>Orchidaceae</taxon>
        <taxon>Apostasioideae</taxon>
        <taxon>Apostasia</taxon>
    </lineage>
</organism>
<feature type="domain" description="Myb-like" evidence="8">
    <location>
        <begin position="110"/>
        <end position="161"/>
    </location>
</feature>
<dbReference type="SUPFAM" id="SSF46689">
    <property type="entry name" value="Homeodomain-like"/>
    <property type="match status" value="1"/>
</dbReference>
<evidence type="ECO:0000256" key="3">
    <source>
        <dbReference type="ARBA" id="ARBA00022782"/>
    </source>
</evidence>
<evidence type="ECO:0000256" key="4">
    <source>
        <dbReference type="ARBA" id="ARBA00023015"/>
    </source>
</evidence>
<name>A0A2I0AFQ3_9ASPA</name>
<dbReference type="GO" id="GO:0000976">
    <property type="term" value="F:transcription cis-regulatory region binding"/>
    <property type="evidence" value="ECO:0007669"/>
    <property type="project" value="InterPro"/>
</dbReference>
<sequence>MTSGALSPARGAVLPDLSLQISPPAISGSLDAARDQPPHPVNGPSKRPFTSIGSCDDQSGAPTLSLRFEAPPPPPPASGEVSSGGHPQIYSFKRNSRLGHGGKRSLRAPRMRWTTTLHSHFVHAVELLGGHERATPKSVLELMNVKELTLAHVKSHLQMYRTVKSADRAVGGQGQGQSEMGLSQRAEVEGMLPLDQKAGLNPSYSLSAPTPPTARGPCSPLMDNAWNASLLERGTSHQLLISDNSLSNRESQEMLVDEERDLGRCCWKQTAKGKGDLAVISDSNKTLGKLPDLEMSLGRRSWHMEYSEASNEMKLLKCL</sequence>
<keyword evidence="6" id="KW-0539">Nucleus</keyword>
<evidence type="ECO:0000256" key="5">
    <source>
        <dbReference type="ARBA" id="ARBA00023163"/>
    </source>
</evidence>
<dbReference type="InterPro" id="IPR009057">
    <property type="entry name" value="Homeodomain-like_sf"/>
</dbReference>
<feature type="region of interest" description="Disordered" evidence="7">
    <location>
        <begin position="1"/>
        <end position="106"/>
    </location>
</feature>
<dbReference type="STRING" id="1088818.A0A2I0AFQ3"/>
<dbReference type="PANTHER" id="PTHR31496">
    <property type="entry name" value="TRANSCRIPTION FACTOR KAN2-RELATED"/>
    <property type="match status" value="1"/>
</dbReference>
<evidence type="ECO:0000256" key="1">
    <source>
        <dbReference type="ARBA" id="ARBA00004123"/>
    </source>
</evidence>
<protein>
    <submittedName>
        <fullName evidence="9">Putative transcription factor KAN4</fullName>
    </submittedName>
</protein>
<keyword evidence="3" id="KW-0221">Differentiation</keyword>
<keyword evidence="5" id="KW-0804">Transcription</keyword>
<dbReference type="FunFam" id="1.10.10.60:FF:000002">
    <property type="entry name" value="Myb family transcription factor"/>
    <property type="match status" value="1"/>
</dbReference>
<dbReference type="PANTHER" id="PTHR31496:SF25">
    <property type="entry name" value="TRANSCRIPTION FACTOR KAN3-RELATED"/>
    <property type="match status" value="1"/>
</dbReference>
<feature type="compositionally biased region" description="Basic residues" evidence="7">
    <location>
        <begin position="94"/>
        <end position="106"/>
    </location>
</feature>
<keyword evidence="2" id="KW-0217">Developmental protein</keyword>
<evidence type="ECO:0000259" key="8">
    <source>
        <dbReference type="Pfam" id="PF00249"/>
    </source>
</evidence>
<dbReference type="EMBL" id="KZ451982">
    <property type="protein sequence ID" value="PKA54326.1"/>
    <property type="molecule type" value="Genomic_DNA"/>
</dbReference>
<dbReference type="GO" id="GO:0010158">
    <property type="term" value="P:abaxial cell fate specification"/>
    <property type="evidence" value="ECO:0007669"/>
    <property type="project" value="InterPro"/>
</dbReference>
<dbReference type="Proteomes" id="UP000236161">
    <property type="component" value="Unassembled WGS sequence"/>
</dbReference>
<dbReference type="AlphaFoldDB" id="A0A2I0AFQ3"/>
<evidence type="ECO:0000313" key="9">
    <source>
        <dbReference type="EMBL" id="PKA54326.1"/>
    </source>
</evidence>
<dbReference type="OrthoDB" id="551907at2759"/>
<keyword evidence="10" id="KW-1185">Reference proteome</keyword>